<dbReference type="InterPro" id="IPR000789">
    <property type="entry name" value="Cyclin-dep_kinase_reg-sub"/>
</dbReference>
<dbReference type="Pfam" id="PF01111">
    <property type="entry name" value="CKS"/>
    <property type="match status" value="1"/>
</dbReference>
<sequence length="49" mass="5896">MPQFPNRICYSEKYYDNEYEYRHVILTKELATRVVQLSNSGSRLLKARN</sequence>
<accession>A0A9P1FJN5</accession>
<proteinExistence type="inferred from homology"/>
<comment type="caution">
    <text evidence="2">The sequence shown here is derived from an EMBL/GenBank/DDBJ whole genome shotgun (WGS) entry which is preliminary data.</text>
</comment>
<dbReference type="OrthoDB" id="440676at2759"/>
<dbReference type="EMBL" id="CAMXCT020000409">
    <property type="protein sequence ID" value="CAL1131786.1"/>
    <property type="molecule type" value="Genomic_DNA"/>
</dbReference>
<dbReference type="PRINTS" id="PR00296">
    <property type="entry name" value="CYCLINKINASE"/>
</dbReference>
<comment type="function">
    <text evidence="1">Binds to the catalytic subunit of the cyclin dependent kinases and is essential for their biological function.</text>
</comment>
<reference evidence="2" key="1">
    <citation type="submission" date="2022-10" db="EMBL/GenBank/DDBJ databases">
        <authorList>
            <person name="Chen Y."/>
            <person name="Dougan E. K."/>
            <person name="Chan C."/>
            <person name="Rhodes N."/>
            <person name="Thang M."/>
        </authorList>
    </citation>
    <scope>NUCLEOTIDE SEQUENCE</scope>
</reference>
<evidence type="ECO:0000256" key="1">
    <source>
        <dbReference type="RuleBase" id="RU311113"/>
    </source>
</evidence>
<dbReference type="GO" id="GO:0051301">
    <property type="term" value="P:cell division"/>
    <property type="evidence" value="ECO:0007669"/>
    <property type="project" value="UniProtKB-UniRule"/>
</dbReference>
<dbReference type="EMBL" id="CAMXCT010000409">
    <property type="protein sequence ID" value="CAI3978411.1"/>
    <property type="molecule type" value="Genomic_DNA"/>
</dbReference>
<dbReference type="Gene3D" id="3.30.170.10">
    <property type="entry name" value="Cyclin-dependent kinase, regulatory subunit"/>
    <property type="match status" value="1"/>
</dbReference>
<dbReference type="SUPFAM" id="SSF55637">
    <property type="entry name" value="Cell cycle regulatory proteins"/>
    <property type="match status" value="1"/>
</dbReference>
<keyword evidence="4" id="KW-1185">Reference proteome</keyword>
<dbReference type="GO" id="GO:0016538">
    <property type="term" value="F:cyclin-dependent protein serine/threonine kinase regulator activity"/>
    <property type="evidence" value="ECO:0007669"/>
    <property type="project" value="InterPro"/>
</dbReference>
<protein>
    <recommendedName>
        <fullName evidence="1">Cyclin-dependent kinases regulatory subunit</fullName>
    </recommendedName>
</protein>
<dbReference type="Proteomes" id="UP001152797">
    <property type="component" value="Unassembled WGS sequence"/>
</dbReference>
<organism evidence="2">
    <name type="scientific">Cladocopium goreaui</name>
    <dbReference type="NCBI Taxonomy" id="2562237"/>
    <lineage>
        <taxon>Eukaryota</taxon>
        <taxon>Sar</taxon>
        <taxon>Alveolata</taxon>
        <taxon>Dinophyceae</taxon>
        <taxon>Suessiales</taxon>
        <taxon>Symbiodiniaceae</taxon>
        <taxon>Cladocopium</taxon>
    </lineage>
</organism>
<gene>
    <name evidence="2" type="ORF">C1SCF055_LOCUS6464</name>
</gene>
<reference evidence="3" key="2">
    <citation type="submission" date="2024-04" db="EMBL/GenBank/DDBJ databases">
        <authorList>
            <person name="Chen Y."/>
            <person name="Shah S."/>
            <person name="Dougan E. K."/>
            <person name="Thang M."/>
            <person name="Chan C."/>
        </authorList>
    </citation>
    <scope>NUCLEOTIDE SEQUENCE [LARGE SCALE GENOMIC DNA]</scope>
</reference>
<keyword evidence="1" id="KW-0132">Cell division</keyword>
<evidence type="ECO:0000313" key="4">
    <source>
        <dbReference type="Proteomes" id="UP001152797"/>
    </source>
</evidence>
<name>A0A9P1FJN5_9DINO</name>
<dbReference type="AlphaFoldDB" id="A0A9P1FJN5"/>
<keyword evidence="1" id="KW-0131">Cell cycle</keyword>
<dbReference type="InterPro" id="IPR036858">
    <property type="entry name" value="Cyclin-dep_kinase_reg-sub_sf"/>
</dbReference>
<dbReference type="EMBL" id="CAMXCT030000409">
    <property type="protein sequence ID" value="CAL4765723.1"/>
    <property type="molecule type" value="Genomic_DNA"/>
</dbReference>
<evidence type="ECO:0000313" key="2">
    <source>
        <dbReference type="EMBL" id="CAI3978411.1"/>
    </source>
</evidence>
<evidence type="ECO:0000313" key="3">
    <source>
        <dbReference type="EMBL" id="CAL1131786.1"/>
    </source>
</evidence>
<comment type="similarity">
    <text evidence="1">Belongs to the CKS family.</text>
</comment>